<dbReference type="InterPro" id="IPR052774">
    <property type="entry name" value="Celegans_DevNeuronal_Protein"/>
</dbReference>
<feature type="signal peptide" evidence="3">
    <location>
        <begin position="1"/>
        <end position="24"/>
    </location>
</feature>
<feature type="compositionally biased region" description="Gly residues" evidence="1">
    <location>
        <begin position="413"/>
        <end position="430"/>
    </location>
</feature>
<dbReference type="AlphaFoldDB" id="A0A8J2RWU9"/>
<dbReference type="Gene3D" id="2.60.40.4100">
    <property type="entry name" value="Zona pellucida, ZP-C domain"/>
    <property type="match status" value="1"/>
</dbReference>
<proteinExistence type="predicted"/>
<evidence type="ECO:0000313" key="7">
    <source>
        <dbReference type="Proteomes" id="UP000789390"/>
    </source>
</evidence>
<evidence type="ECO:0000313" key="6">
    <source>
        <dbReference type="EMBL" id="CAH0110155.1"/>
    </source>
</evidence>
<evidence type="ECO:0000256" key="3">
    <source>
        <dbReference type="SAM" id="SignalP"/>
    </source>
</evidence>
<evidence type="ECO:0000256" key="2">
    <source>
        <dbReference type="SAM" id="Phobius"/>
    </source>
</evidence>
<evidence type="ECO:0000256" key="1">
    <source>
        <dbReference type="SAM" id="MobiDB-lite"/>
    </source>
</evidence>
<keyword evidence="2" id="KW-1133">Transmembrane helix</keyword>
<comment type="caution">
    <text evidence="6">The sequence shown here is derived from an EMBL/GenBank/DDBJ whole genome shotgun (WGS) entry which is preliminary data.</text>
</comment>
<feature type="chain" id="PRO_5035197048" description="ZP domain-containing protein" evidence="3">
    <location>
        <begin position="25"/>
        <end position="815"/>
    </location>
</feature>
<dbReference type="PROSITE" id="PS51034">
    <property type="entry name" value="ZP_2"/>
    <property type="match status" value="1"/>
</dbReference>
<feature type="compositionally biased region" description="Gly residues" evidence="1">
    <location>
        <begin position="334"/>
        <end position="395"/>
    </location>
</feature>
<gene>
    <name evidence="6" type="ORF">DGAL_LOCUS13655</name>
</gene>
<dbReference type="PANTHER" id="PTHR47327:SF1">
    <property type="entry name" value="RE15579P"/>
    <property type="match status" value="1"/>
</dbReference>
<feature type="domain" description="Apple" evidence="4">
    <location>
        <begin position="18"/>
        <end position="108"/>
    </location>
</feature>
<feature type="domain" description="ZP" evidence="5">
    <location>
        <begin position="474"/>
        <end position="706"/>
    </location>
</feature>
<protein>
    <recommendedName>
        <fullName evidence="8">ZP domain-containing protein</fullName>
    </recommendedName>
</protein>
<feature type="compositionally biased region" description="Gly residues" evidence="1">
    <location>
        <begin position="437"/>
        <end position="446"/>
    </location>
</feature>
<dbReference type="InterPro" id="IPR001507">
    <property type="entry name" value="ZP_dom"/>
</dbReference>
<evidence type="ECO:0000259" key="4">
    <source>
        <dbReference type="PROSITE" id="PS50948"/>
    </source>
</evidence>
<dbReference type="Gene3D" id="3.50.4.10">
    <property type="entry name" value="Hepatocyte Growth Factor"/>
    <property type="match status" value="3"/>
</dbReference>
<keyword evidence="2" id="KW-0812">Transmembrane</keyword>
<dbReference type="InterPro" id="IPR056953">
    <property type="entry name" value="CUT_N"/>
</dbReference>
<dbReference type="InterPro" id="IPR003609">
    <property type="entry name" value="Pan_app"/>
</dbReference>
<dbReference type="SMART" id="SM00241">
    <property type="entry name" value="ZP"/>
    <property type="match status" value="1"/>
</dbReference>
<accession>A0A8J2RWU9</accession>
<name>A0A8J2RWU9_9CRUS</name>
<dbReference type="Pfam" id="PF14295">
    <property type="entry name" value="PAN_4"/>
    <property type="match status" value="1"/>
</dbReference>
<evidence type="ECO:0008006" key="8">
    <source>
        <dbReference type="Google" id="ProtNLM"/>
    </source>
</evidence>
<dbReference type="OrthoDB" id="5775605at2759"/>
<organism evidence="6 7">
    <name type="scientific">Daphnia galeata</name>
    <dbReference type="NCBI Taxonomy" id="27404"/>
    <lineage>
        <taxon>Eukaryota</taxon>
        <taxon>Metazoa</taxon>
        <taxon>Ecdysozoa</taxon>
        <taxon>Arthropoda</taxon>
        <taxon>Crustacea</taxon>
        <taxon>Branchiopoda</taxon>
        <taxon>Diplostraca</taxon>
        <taxon>Cladocera</taxon>
        <taxon>Anomopoda</taxon>
        <taxon>Daphniidae</taxon>
        <taxon>Daphnia</taxon>
    </lineage>
</organism>
<dbReference type="Pfam" id="PF00024">
    <property type="entry name" value="PAN_1"/>
    <property type="match status" value="2"/>
</dbReference>
<sequence length="815" mass="87489">MGATGLPLLYSALLLALCVSYIQGRIGFEKLSEMDYRGNTYYTIRNLSLYECQGWCREEPDCAAASFSFVVNPLAPIQETLCLLQNDTTGSNPTVNPQKSVSTYYMIKLNIRSENVCNRPWTFERVPNKMLRGLDNALIFTATKESCLAACLNEKRFVCRSAEYNYITTKCHLSEHDRRSVEDSIELVDAQGVDYFENLCLKASDGCRGVRQYAVPSIGVADDRVAQHADVYFYVDKELLASNEAACQRACQVENEFLCRSYLYKESSPGLEYNCQLYHLDHFSLPDGPSTFLTTDRPLLDDGAPVGKFVENVCISPEGLGELTGGPDPVIGGSTSGTVGGGIGGTGGSGPGGSGGSGSPGSPGSGSGAGGSGSPGSESGIGGSGSTGSGGGSIGSGISTPRPPRPNRPGLNVGSGSGGSTTGSGNGGSDGSNTGIIGDGSGGVSGGSPSDLTNGAEGDINCDRTGTCYDVGVHCRDTKIEVLVKTNRPFSGRVYALGRSETCNIDVQNSDSFRLDLTMNGGDCNTQSMSGMFTNTIVLQHHSVVMTKGDKIYKIKCTYDMSPRNVSFGMMPIRDPDMISITSAPAAPPPRIRILDPTGGDVETVRIGDRLIFRIEIPGNTPYGIFARSCLAMAKDSRSTFQIIDDDGCPTDPTIFPRFVPDGTALQSTYEAFRFTESYGVIFQCNVRYCLGPCEPANCQWGRDTMESWGRKRRSAEKIEKTEEDMTMSHEILVLDFGDEDTKFSNRQTASLPANFPNNSTYTVHEETVTVFNSTCPTKTSVLALAVTCALLLLLYICTVFYFLMRRWLGPDKNV</sequence>
<dbReference type="EMBL" id="CAKKLH010000300">
    <property type="protein sequence ID" value="CAH0110155.1"/>
    <property type="molecule type" value="Genomic_DNA"/>
</dbReference>
<dbReference type="GO" id="GO:0009653">
    <property type="term" value="P:anatomical structure morphogenesis"/>
    <property type="evidence" value="ECO:0007669"/>
    <property type="project" value="TreeGrafter"/>
</dbReference>
<dbReference type="PROSITE" id="PS50948">
    <property type="entry name" value="PAN"/>
    <property type="match status" value="2"/>
</dbReference>
<dbReference type="Pfam" id="PF25057">
    <property type="entry name" value="CUT_N"/>
    <property type="match status" value="1"/>
</dbReference>
<feature type="transmembrane region" description="Helical" evidence="2">
    <location>
        <begin position="782"/>
        <end position="804"/>
    </location>
</feature>
<dbReference type="Proteomes" id="UP000789390">
    <property type="component" value="Unassembled WGS sequence"/>
</dbReference>
<dbReference type="PANTHER" id="PTHR47327">
    <property type="entry name" value="FI18240P1-RELATED"/>
    <property type="match status" value="1"/>
</dbReference>
<keyword evidence="3" id="KW-0732">Signal</keyword>
<dbReference type="InterPro" id="IPR042235">
    <property type="entry name" value="ZP-C_dom"/>
</dbReference>
<dbReference type="SUPFAM" id="SSF57414">
    <property type="entry name" value="Hairpin loop containing domain-like"/>
    <property type="match status" value="2"/>
</dbReference>
<dbReference type="CDD" id="cd01099">
    <property type="entry name" value="PAN_AP_HGF"/>
    <property type="match status" value="1"/>
</dbReference>
<reference evidence="6" key="1">
    <citation type="submission" date="2021-11" db="EMBL/GenBank/DDBJ databases">
        <authorList>
            <person name="Schell T."/>
        </authorList>
    </citation>
    <scope>NUCLEOTIDE SEQUENCE</scope>
    <source>
        <strain evidence="6">M5</strain>
    </source>
</reference>
<dbReference type="SMART" id="SM00473">
    <property type="entry name" value="PAN_AP"/>
    <property type="match status" value="3"/>
</dbReference>
<keyword evidence="2" id="KW-0472">Membrane</keyword>
<feature type="domain" description="Apple" evidence="4">
    <location>
        <begin position="117"/>
        <end position="200"/>
    </location>
</feature>
<evidence type="ECO:0000259" key="5">
    <source>
        <dbReference type="PROSITE" id="PS51034"/>
    </source>
</evidence>
<feature type="region of interest" description="Disordered" evidence="1">
    <location>
        <begin position="320"/>
        <end position="452"/>
    </location>
</feature>
<keyword evidence="7" id="KW-1185">Reference proteome</keyword>